<evidence type="ECO:0000259" key="3">
    <source>
        <dbReference type="PROSITE" id="PS50158"/>
    </source>
</evidence>
<dbReference type="SUPFAM" id="SSF57756">
    <property type="entry name" value="Retrovirus zinc finger-like domains"/>
    <property type="match status" value="5"/>
</dbReference>
<dbReference type="Pfam" id="PF00098">
    <property type="entry name" value="zf-CCHC"/>
    <property type="match status" value="8"/>
</dbReference>
<proteinExistence type="predicted"/>
<dbReference type="GO" id="GO:0008270">
    <property type="term" value="F:zinc ion binding"/>
    <property type="evidence" value="ECO:0007669"/>
    <property type="project" value="UniProtKB-KW"/>
</dbReference>
<keyword evidence="1" id="KW-0863">Zinc-finger</keyword>
<dbReference type="OrthoDB" id="8026949at2759"/>
<feature type="compositionally biased region" description="Gly residues" evidence="2">
    <location>
        <begin position="35"/>
        <end position="46"/>
    </location>
</feature>
<feature type="domain" description="CCHC-type" evidence="3">
    <location>
        <begin position="83"/>
        <end position="98"/>
    </location>
</feature>
<keyword evidence="5" id="KW-1185">Reference proteome</keyword>
<organism evidence="4 5">
    <name type="scientific">Coniochaeta pulveracea</name>
    <dbReference type="NCBI Taxonomy" id="177199"/>
    <lineage>
        <taxon>Eukaryota</taxon>
        <taxon>Fungi</taxon>
        <taxon>Dikarya</taxon>
        <taxon>Ascomycota</taxon>
        <taxon>Pezizomycotina</taxon>
        <taxon>Sordariomycetes</taxon>
        <taxon>Sordariomycetidae</taxon>
        <taxon>Coniochaetales</taxon>
        <taxon>Coniochaetaceae</taxon>
        <taxon>Coniochaeta</taxon>
    </lineage>
</organism>
<evidence type="ECO:0000256" key="1">
    <source>
        <dbReference type="PROSITE-ProRule" id="PRU00047"/>
    </source>
</evidence>
<feature type="domain" description="CCHC-type" evidence="3">
    <location>
        <begin position="323"/>
        <end position="338"/>
    </location>
</feature>
<evidence type="ECO:0000256" key="2">
    <source>
        <dbReference type="SAM" id="MobiDB-lite"/>
    </source>
</evidence>
<keyword evidence="1" id="KW-0479">Metal-binding</keyword>
<name>A0A420YNN5_9PEZI</name>
<dbReference type="GO" id="GO:0003676">
    <property type="term" value="F:nucleic acid binding"/>
    <property type="evidence" value="ECO:0007669"/>
    <property type="project" value="InterPro"/>
</dbReference>
<feature type="domain" description="CCHC-type" evidence="3">
    <location>
        <begin position="370"/>
        <end position="385"/>
    </location>
</feature>
<dbReference type="InterPro" id="IPR051714">
    <property type="entry name" value="Znf_CCHC_NABP"/>
</dbReference>
<comment type="caution">
    <text evidence="4">The sequence shown here is derived from an EMBL/GenBank/DDBJ whole genome shotgun (WGS) entry which is preliminary data.</text>
</comment>
<feature type="domain" description="CCHC-type" evidence="3">
    <location>
        <begin position="104"/>
        <end position="119"/>
    </location>
</feature>
<sequence length="477" mass="51956">MSPDWDMPVKASGHDDAWGGGNATNGNGDHDFNSGGLGDGNGADLGGGNGGDDRACYNCGETGHQKSECPAPPKPRDASDITCRLCDKQGHFSKDCPDAPPMICRRCGVEGHMAKECEQPEICKNCGGEGHRANGCTAPRKVDRSEFPDMSPDDAWEKIKAAVKERELDDAKAAVQAYVKATPDTTYVQLEEAFRNQDVGLFLIAIEKPYMATTMTNMDLQGNMDKKYTVTYRFSPTAPRPREREVWPKTPEKNLERLKNAGEVVDRGLPKCSNCNELGHISKQCTEEKRETSTVTVIKCYNCDGEGHRVRDCPTPRVDKFACKNCHKSGHNAKECPEPRSAEGVECRKCNEVGHFSKDCPTHPSGPRGCRNCGSEEHLAKECPEPKNMANVQCRNCDEMGHGSRECPKPRDYSRVQCSNCKEMGHTKVRCKKPLVAEDDAGATGGAGFDEEPAAHAENAGGDAWASAEPVDVASAW</sequence>
<feature type="domain" description="CCHC-type" evidence="3">
    <location>
        <begin position="347"/>
        <end position="361"/>
    </location>
</feature>
<feature type="domain" description="CCHC-type" evidence="3">
    <location>
        <begin position="56"/>
        <end position="70"/>
    </location>
</feature>
<gene>
    <name evidence="4" type="ORF">DL546_009902</name>
</gene>
<dbReference type="PANTHER" id="PTHR23002">
    <property type="entry name" value="ZINC FINGER CCHC DOMAIN CONTAINING PROTEIN"/>
    <property type="match status" value="1"/>
</dbReference>
<feature type="domain" description="CCHC-type" evidence="3">
    <location>
        <begin position="299"/>
        <end position="314"/>
    </location>
</feature>
<evidence type="ECO:0000313" key="5">
    <source>
        <dbReference type="Proteomes" id="UP000275385"/>
    </source>
</evidence>
<feature type="region of interest" description="Disordered" evidence="2">
    <location>
        <begin position="441"/>
        <end position="477"/>
    </location>
</feature>
<accession>A0A420YNN5</accession>
<dbReference type="STRING" id="177199.A0A420YNN5"/>
<dbReference type="Gene3D" id="4.10.60.10">
    <property type="entry name" value="Zinc finger, CCHC-type"/>
    <property type="match status" value="5"/>
</dbReference>
<protein>
    <recommendedName>
        <fullName evidence="3">CCHC-type domain-containing protein</fullName>
    </recommendedName>
</protein>
<dbReference type="InterPro" id="IPR001878">
    <property type="entry name" value="Znf_CCHC"/>
</dbReference>
<dbReference type="EMBL" id="QVQW01000001">
    <property type="protein sequence ID" value="RKU49527.1"/>
    <property type="molecule type" value="Genomic_DNA"/>
</dbReference>
<dbReference type="Proteomes" id="UP000275385">
    <property type="component" value="Unassembled WGS sequence"/>
</dbReference>
<feature type="domain" description="CCHC-type" evidence="3">
    <location>
        <begin position="123"/>
        <end position="136"/>
    </location>
</feature>
<dbReference type="PROSITE" id="PS50158">
    <property type="entry name" value="ZF_CCHC"/>
    <property type="match status" value="10"/>
</dbReference>
<keyword evidence="1" id="KW-0862">Zinc</keyword>
<dbReference type="AlphaFoldDB" id="A0A420YNN5"/>
<feature type="region of interest" description="Disordered" evidence="2">
    <location>
        <begin position="1"/>
        <end position="46"/>
    </location>
</feature>
<dbReference type="InterPro" id="IPR036875">
    <property type="entry name" value="Znf_CCHC_sf"/>
</dbReference>
<feature type="domain" description="CCHC-type" evidence="3">
    <location>
        <begin position="271"/>
        <end position="287"/>
    </location>
</feature>
<evidence type="ECO:0000313" key="4">
    <source>
        <dbReference type="EMBL" id="RKU49527.1"/>
    </source>
</evidence>
<feature type="domain" description="CCHC-type" evidence="3">
    <location>
        <begin position="394"/>
        <end position="409"/>
    </location>
</feature>
<dbReference type="SMART" id="SM00343">
    <property type="entry name" value="ZnF_C2HC"/>
    <property type="match status" value="11"/>
</dbReference>
<reference evidence="4 5" key="1">
    <citation type="submission" date="2018-08" db="EMBL/GenBank/DDBJ databases">
        <title>Draft genome of the lignicolous fungus Coniochaeta pulveracea.</title>
        <authorList>
            <person name="Borstlap C.J."/>
            <person name="De Witt R.N."/>
            <person name="Botha A."/>
            <person name="Volschenk H."/>
        </authorList>
    </citation>
    <scope>NUCLEOTIDE SEQUENCE [LARGE SCALE GENOMIC DNA]</scope>
    <source>
        <strain evidence="4 5">CAB683</strain>
    </source>
</reference>